<dbReference type="InterPro" id="IPR000537">
    <property type="entry name" value="UbiA_prenyltransferase"/>
</dbReference>
<dbReference type="FunFam" id="1.20.120.1780:FF:000001">
    <property type="entry name" value="4-hydroxybenzoate octaprenyltransferase"/>
    <property type="match status" value="1"/>
</dbReference>
<evidence type="ECO:0000256" key="1">
    <source>
        <dbReference type="ARBA" id="ARBA00001946"/>
    </source>
</evidence>
<evidence type="ECO:0000256" key="9">
    <source>
        <dbReference type="SAM" id="Phobius"/>
    </source>
</evidence>
<protein>
    <submittedName>
        <fullName evidence="10">Uncharacterized protein</fullName>
    </submittedName>
</protein>
<keyword evidence="7 9" id="KW-1133">Transmembrane helix</keyword>
<comment type="pathway">
    <text evidence="3">Secondary metabolite biosynthesis; terpenoid biosynthesis.</text>
</comment>
<evidence type="ECO:0000256" key="2">
    <source>
        <dbReference type="ARBA" id="ARBA00004141"/>
    </source>
</evidence>
<dbReference type="CDD" id="cd13959">
    <property type="entry name" value="PT_UbiA_COQ2"/>
    <property type="match status" value="1"/>
</dbReference>
<evidence type="ECO:0000256" key="4">
    <source>
        <dbReference type="ARBA" id="ARBA00005985"/>
    </source>
</evidence>
<evidence type="ECO:0000256" key="5">
    <source>
        <dbReference type="ARBA" id="ARBA00022679"/>
    </source>
</evidence>
<evidence type="ECO:0000256" key="6">
    <source>
        <dbReference type="ARBA" id="ARBA00022692"/>
    </source>
</evidence>
<accession>A0A0C9UTA9</accession>
<dbReference type="EMBL" id="KN837303">
    <property type="protein sequence ID" value="KIJ28566.1"/>
    <property type="molecule type" value="Genomic_DNA"/>
</dbReference>
<gene>
    <name evidence="10" type="ORF">M422DRAFT_76831</name>
</gene>
<comment type="subcellular location">
    <subcellularLocation>
        <location evidence="2">Membrane</location>
        <topology evidence="2">Multi-pass membrane protein</topology>
    </subcellularLocation>
</comment>
<dbReference type="GO" id="GO:0006744">
    <property type="term" value="P:ubiquinone biosynthetic process"/>
    <property type="evidence" value="ECO:0007669"/>
    <property type="project" value="TreeGrafter"/>
</dbReference>
<dbReference type="OrthoDB" id="18170at2759"/>
<evidence type="ECO:0000256" key="3">
    <source>
        <dbReference type="ARBA" id="ARBA00004721"/>
    </source>
</evidence>
<comment type="similarity">
    <text evidence="4">Belongs to the UbiA prenyltransferase family.</text>
</comment>
<organism evidence="10 11">
    <name type="scientific">Sphaerobolus stellatus (strain SS14)</name>
    <dbReference type="NCBI Taxonomy" id="990650"/>
    <lineage>
        <taxon>Eukaryota</taxon>
        <taxon>Fungi</taxon>
        <taxon>Dikarya</taxon>
        <taxon>Basidiomycota</taxon>
        <taxon>Agaricomycotina</taxon>
        <taxon>Agaricomycetes</taxon>
        <taxon>Phallomycetidae</taxon>
        <taxon>Geastrales</taxon>
        <taxon>Sphaerobolaceae</taxon>
        <taxon>Sphaerobolus</taxon>
    </lineage>
</organism>
<feature type="transmembrane region" description="Helical" evidence="9">
    <location>
        <begin position="115"/>
        <end position="133"/>
    </location>
</feature>
<evidence type="ECO:0000256" key="8">
    <source>
        <dbReference type="ARBA" id="ARBA00023136"/>
    </source>
</evidence>
<dbReference type="InterPro" id="IPR039653">
    <property type="entry name" value="Prenyltransferase"/>
</dbReference>
<dbReference type="HOGENOM" id="CLU_034879_3_0_1"/>
<keyword evidence="6 9" id="KW-0812">Transmembrane</keyword>
<dbReference type="Gene3D" id="1.10.357.140">
    <property type="entry name" value="UbiA prenyltransferase"/>
    <property type="match status" value="1"/>
</dbReference>
<keyword evidence="11" id="KW-1185">Reference proteome</keyword>
<evidence type="ECO:0000313" key="10">
    <source>
        <dbReference type="EMBL" id="KIJ28566.1"/>
    </source>
</evidence>
<dbReference type="GO" id="GO:0008412">
    <property type="term" value="F:4-hydroxybenzoate polyprenyltransferase activity"/>
    <property type="evidence" value="ECO:0007669"/>
    <property type="project" value="TreeGrafter"/>
</dbReference>
<evidence type="ECO:0000256" key="7">
    <source>
        <dbReference type="ARBA" id="ARBA00022989"/>
    </source>
</evidence>
<dbReference type="Pfam" id="PF01040">
    <property type="entry name" value="UbiA"/>
    <property type="match status" value="1"/>
</dbReference>
<dbReference type="InterPro" id="IPR030470">
    <property type="entry name" value="UbiA_prenylTrfase_CS"/>
</dbReference>
<dbReference type="PANTHER" id="PTHR11048:SF39">
    <property type="entry name" value="POLYPRENYL TRANSFERASE AUSN"/>
    <property type="match status" value="1"/>
</dbReference>
<dbReference type="InterPro" id="IPR044878">
    <property type="entry name" value="UbiA_sf"/>
</dbReference>
<name>A0A0C9UTA9_SPHS4</name>
<keyword evidence="8 9" id="KW-0472">Membrane</keyword>
<feature type="transmembrane region" description="Helical" evidence="9">
    <location>
        <begin position="140"/>
        <end position="162"/>
    </location>
</feature>
<dbReference type="Proteomes" id="UP000054279">
    <property type="component" value="Unassembled WGS sequence"/>
</dbReference>
<feature type="transmembrane region" description="Helical" evidence="9">
    <location>
        <begin position="210"/>
        <end position="228"/>
    </location>
</feature>
<keyword evidence="5" id="KW-0808">Transferase</keyword>
<dbReference type="Gene3D" id="1.20.120.1780">
    <property type="entry name" value="UbiA prenyltransferase"/>
    <property type="match status" value="1"/>
</dbReference>
<reference evidence="10 11" key="1">
    <citation type="submission" date="2014-06" db="EMBL/GenBank/DDBJ databases">
        <title>Evolutionary Origins and Diversification of the Mycorrhizal Mutualists.</title>
        <authorList>
            <consortium name="DOE Joint Genome Institute"/>
            <consortium name="Mycorrhizal Genomics Consortium"/>
            <person name="Kohler A."/>
            <person name="Kuo A."/>
            <person name="Nagy L.G."/>
            <person name="Floudas D."/>
            <person name="Copeland A."/>
            <person name="Barry K.W."/>
            <person name="Cichocki N."/>
            <person name="Veneault-Fourrey C."/>
            <person name="LaButti K."/>
            <person name="Lindquist E.A."/>
            <person name="Lipzen A."/>
            <person name="Lundell T."/>
            <person name="Morin E."/>
            <person name="Murat C."/>
            <person name="Riley R."/>
            <person name="Ohm R."/>
            <person name="Sun H."/>
            <person name="Tunlid A."/>
            <person name="Henrissat B."/>
            <person name="Grigoriev I.V."/>
            <person name="Hibbett D.S."/>
            <person name="Martin F."/>
        </authorList>
    </citation>
    <scope>NUCLEOTIDE SEQUENCE [LARGE SCALE GENOMIC DNA]</scope>
    <source>
        <strain evidence="10 11">SS14</strain>
    </source>
</reference>
<sequence>MASAYRARTPLEEIELRIPFYFLGSVLLHSLACTWNDVCDKDLDALVERTKYRPLPAGIISVRAALVFGFAQTVVFCCLVTLLPSPLAIKCAIFGLCVWQPVYPLLKRVTYWPQAWLPLVMNWGMVIAWVEFLDQEGLEVLGAFFLASCCWSIYYDTVYATMDVKDDIKAGIKSTAVLFASWTRPILGVFCGGIIGLLTLAGSLNGQGPAYFSISVAGTAFLFIWQLTTWNPEDPKSSFARFDMNGRWIGGVIASGLIVDYLSQCYS</sequence>
<dbReference type="GO" id="GO:0005743">
    <property type="term" value="C:mitochondrial inner membrane"/>
    <property type="evidence" value="ECO:0007669"/>
    <property type="project" value="TreeGrafter"/>
</dbReference>
<dbReference type="PROSITE" id="PS00943">
    <property type="entry name" value="UBIA"/>
    <property type="match status" value="1"/>
</dbReference>
<comment type="cofactor">
    <cofactor evidence="1">
        <name>Mg(2+)</name>
        <dbReference type="ChEBI" id="CHEBI:18420"/>
    </cofactor>
</comment>
<dbReference type="PANTHER" id="PTHR11048">
    <property type="entry name" value="PRENYLTRANSFERASES"/>
    <property type="match status" value="1"/>
</dbReference>
<feature type="transmembrane region" description="Helical" evidence="9">
    <location>
        <begin position="182"/>
        <end position="203"/>
    </location>
</feature>
<dbReference type="AlphaFoldDB" id="A0A0C9UTA9"/>
<proteinExistence type="inferred from homology"/>
<feature type="transmembrane region" description="Helical" evidence="9">
    <location>
        <begin position="248"/>
        <end position="266"/>
    </location>
</feature>
<evidence type="ECO:0000313" key="11">
    <source>
        <dbReference type="Proteomes" id="UP000054279"/>
    </source>
</evidence>